<dbReference type="RefSeq" id="WP_067878049.1">
    <property type="nucleotide sequence ID" value="NZ_JAAXOP010000012.1"/>
</dbReference>
<dbReference type="Pfam" id="PF07883">
    <property type="entry name" value="Cupin_2"/>
    <property type="match status" value="1"/>
</dbReference>
<protein>
    <submittedName>
        <fullName evidence="2">Cupin domain-containing protein</fullName>
    </submittedName>
</protein>
<accession>A0A846Y3Z3</accession>
<evidence type="ECO:0000313" key="3">
    <source>
        <dbReference type="Proteomes" id="UP000565711"/>
    </source>
</evidence>
<dbReference type="AlphaFoldDB" id="A0A846Y3Z3"/>
<dbReference type="InterPro" id="IPR014710">
    <property type="entry name" value="RmlC-like_jellyroll"/>
</dbReference>
<reference evidence="2 3" key="1">
    <citation type="submission" date="2020-04" db="EMBL/GenBank/DDBJ databases">
        <title>MicrobeNet Type strains.</title>
        <authorList>
            <person name="Nicholson A.C."/>
        </authorList>
    </citation>
    <scope>NUCLEOTIDE SEQUENCE [LARGE SCALE GENOMIC DNA]</scope>
    <source>
        <strain evidence="2 3">JCM 12354</strain>
    </source>
</reference>
<gene>
    <name evidence="2" type="ORF">HGA08_20425</name>
</gene>
<dbReference type="InterPro" id="IPR013096">
    <property type="entry name" value="Cupin_2"/>
</dbReference>
<evidence type="ECO:0000313" key="2">
    <source>
        <dbReference type="EMBL" id="NKY52574.1"/>
    </source>
</evidence>
<dbReference type="PANTHER" id="PTHR36440:SF1">
    <property type="entry name" value="PUTATIVE (AFU_ORTHOLOGUE AFUA_8G07350)-RELATED"/>
    <property type="match status" value="1"/>
</dbReference>
<keyword evidence="3" id="KW-1185">Reference proteome</keyword>
<dbReference type="EMBL" id="JAAXOP010000012">
    <property type="protein sequence ID" value="NKY52574.1"/>
    <property type="molecule type" value="Genomic_DNA"/>
</dbReference>
<comment type="caution">
    <text evidence="2">The sequence shown here is derived from an EMBL/GenBank/DDBJ whole genome shotgun (WGS) entry which is preliminary data.</text>
</comment>
<dbReference type="InterPro" id="IPR011051">
    <property type="entry name" value="RmlC_Cupin_sf"/>
</dbReference>
<evidence type="ECO:0000259" key="1">
    <source>
        <dbReference type="Pfam" id="PF07883"/>
    </source>
</evidence>
<sequence>MSTDTNFSTAPVLVRAEQAETLQDGAKSLITLFADADATGGAVTANKATFRKGSPGAPAHFHTKATEMFFVLDGRMRFLVDDEVLTLGKGDFLTIPPTIPHAFAPAPDSEAELLVVFTPGLQRFDYYRLLERVYRGEATVQDIRDSSQHYDNHYFDSPVWSKSLAEG</sequence>
<dbReference type="Gene3D" id="2.60.120.10">
    <property type="entry name" value="Jelly Rolls"/>
    <property type="match status" value="1"/>
</dbReference>
<proteinExistence type="predicted"/>
<dbReference type="InterPro" id="IPR053146">
    <property type="entry name" value="QDO-like"/>
</dbReference>
<organism evidence="2 3">
    <name type="scientific">Nocardia vermiculata</name>
    <dbReference type="NCBI Taxonomy" id="257274"/>
    <lineage>
        <taxon>Bacteria</taxon>
        <taxon>Bacillati</taxon>
        <taxon>Actinomycetota</taxon>
        <taxon>Actinomycetes</taxon>
        <taxon>Mycobacteriales</taxon>
        <taxon>Nocardiaceae</taxon>
        <taxon>Nocardia</taxon>
    </lineage>
</organism>
<dbReference type="Proteomes" id="UP000565711">
    <property type="component" value="Unassembled WGS sequence"/>
</dbReference>
<feature type="domain" description="Cupin type-2" evidence="1">
    <location>
        <begin position="49"/>
        <end position="117"/>
    </location>
</feature>
<dbReference type="SUPFAM" id="SSF51182">
    <property type="entry name" value="RmlC-like cupins"/>
    <property type="match status" value="1"/>
</dbReference>
<dbReference type="PANTHER" id="PTHR36440">
    <property type="entry name" value="PUTATIVE (AFU_ORTHOLOGUE AFUA_8G07350)-RELATED"/>
    <property type="match status" value="1"/>
</dbReference>
<name>A0A846Y3Z3_9NOCA</name>